<organism evidence="1 2">
    <name type="scientific">Desmophyllum pertusum</name>
    <dbReference type="NCBI Taxonomy" id="174260"/>
    <lineage>
        <taxon>Eukaryota</taxon>
        <taxon>Metazoa</taxon>
        <taxon>Cnidaria</taxon>
        <taxon>Anthozoa</taxon>
        <taxon>Hexacorallia</taxon>
        <taxon>Scleractinia</taxon>
        <taxon>Caryophylliina</taxon>
        <taxon>Caryophylliidae</taxon>
        <taxon>Desmophyllum</taxon>
    </lineage>
</organism>
<dbReference type="Proteomes" id="UP001163046">
    <property type="component" value="Unassembled WGS sequence"/>
</dbReference>
<protein>
    <submittedName>
        <fullName evidence="1">Uncharacterized protein</fullName>
    </submittedName>
</protein>
<dbReference type="EMBL" id="MU825874">
    <property type="protein sequence ID" value="KAJ7387253.1"/>
    <property type="molecule type" value="Genomic_DNA"/>
</dbReference>
<accession>A0A9X0D6A7</accession>
<sequence>MSLDSKPENSKLIANVTSGISQTKDVEIYLSFGNDQMDENTAKEIVSQVWTQIQSKNPGKYLNDRLQKYSLQHTLNVEENHDQGTGDRYLVELETKRNFKWKICEIL</sequence>
<evidence type="ECO:0000313" key="2">
    <source>
        <dbReference type="Proteomes" id="UP001163046"/>
    </source>
</evidence>
<keyword evidence="2" id="KW-1185">Reference proteome</keyword>
<comment type="caution">
    <text evidence="1">The sequence shown here is derived from an EMBL/GenBank/DDBJ whole genome shotgun (WGS) entry which is preliminary data.</text>
</comment>
<proteinExistence type="predicted"/>
<reference evidence="1" key="1">
    <citation type="submission" date="2023-01" db="EMBL/GenBank/DDBJ databases">
        <title>Genome assembly of the deep-sea coral Lophelia pertusa.</title>
        <authorList>
            <person name="Herrera S."/>
            <person name="Cordes E."/>
        </authorList>
    </citation>
    <scope>NUCLEOTIDE SEQUENCE</scope>
    <source>
        <strain evidence="1">USNM1676648</strain>
        <tissue evidence="1">Polyp</tissue>
    </source>
</reference>
<dbReference type="AlphaFoldDB" id="A0A9X0D6A7"/>
<gene>
    <name evidence="1" type="ORF">OS493_004229</name>
</gene>
<name>A0A9X0D6A7_9CNID</name>
<evidence type="ECO:0000313" key="1">
    <source>
        <dbReference type="EMBL" id="KAJ7387253.1"/>
    </source>
</evidence>